<dbReference type="InterPro" id="IPR045863">
    <property type="entry name" value="CorA_TM1_TM2"/>
</dbReference>
<dbReference type="Gene3D" id="3.30.460.20">
    <property type="entry name" value="CorA soluble domain-like"/>
    <property type="match status" value="1"/>
</dbReference>
<dbReference type="Proteomes" id="UP001652564">
    <property type="component" value="Unassembled WGS sequence"/>
</dbReference>
<dbReference type="SUPFAM" id="SSF144083">
    <property type="entry name" value="Magnesium transport protein CorA, transmembrane region"/>
    <property type="match status" value="1"/>
</dbReference>
<organism evidence="12 13">
    <name type="scientific">Albidovulum litorale</name>
    <dbReference type="NCBI Taxonomy" id="2984134"/>
    <lineage>
        <taxon>Bacteria</taxon>
        <taxon>Pseudomonadati</taxon>
        <taxon>Pseudomonadota</taxon>
        <taxon>Alphaproteobacteria</taxon>
        <taxon>Rhodobacterales</taxon>
        <taxon>Paracoccaceae</taxon>
        <taxon>Albidovulum</taxon>
    </lineage>
</organism>
<dbReference type="RefSeq" id="WP_263738054.1">
    <property type="nucleotide sequence ID" value="NZ_JAOWKZ010000001.1"/>
</dbReference>
<evidence type="ECO:0000313" key="13">
    <source>
        <dbReference type="Proteomes" id="UP001652564"/>
    </source>
</evidence>
<evidence type="ECO:0000256" key="4">
    <source>
        <dbReference type="ARBA" id="ARBA00022475"/>
    </source>
</evidence>
<protein>
    <submittedName>
        <fullName evidence="12">Zinc transporter ZntB</fullName>
    </submittedName>
</protein>
<comment type="caution">
    <text evidence="12">The sequence shown here is derived from an EMBL/GenBank/DDBJ whole genome shotgun (WGS) entry which is preliminary data.</text>
</comment>
<proteinExistence type="inferred from homology"/>
<dbReference type="PANTHER" id="PTHR46494:SF3">
    <property type="entry name" value="ZINC TRANSPORT PROTEIN ZNTB"/>
    <property type="match status" value="1"/>
</dbReference>
<keyword evidence="7" id="KW-0862">Zinc</keyword>
<sequence length="325" mass="35642">MPTLAPIAAYDILPDGKARALDQDWPTPGPGSDAAWRWIHCDRTAPGFIAWSAAHLPHPVRAGLMQAETRPHFESIGDGFLVTLRGINLNPGEESEDMVALRLWIGPGLVVSTRMRRIFAFDDLVRAMAEGQAPATPASFVARLIDALTLRIEATTAEREDRTDEIEEILLDDQPDTVGKGEMEIARLARSVIKLRRHIAPQREALSRLAAAEGELFGSVEGYDIRNAANRTVRAVEELDTVRDRLASLRAHTDSLQAARLGRNSFILSVVAAVFLPLGFLTGLFGVNVAGMPGTDWPWAFAALSGATAVMGLGLWLVFRWMKWF</sequence>
<comment type="subcellular location">
    <subcellularLocation>
        <location evidence="1">Cell membrane</location>
        <topology evidence="1">Multi-pass membrane protein</topology>
    </subcellularLocation>
</comment>
<gene>
    <name evidence="12" type="ORF">OEZ71_00915</name>
</gene>
<reference evidence="12 13" key="1">
    <citation type="submission" date="2022-10" db="EMBL/GenBank/DDBJ databases">
        <title>Defluviimonas sp. nov., isolated from ocean surface sediments.</title>
        <authorList>
            <person name="He W."/>
            <person name="Wang L."/>
            <person name="Zhang D.-F."/>
        </authorList>
    </citation>
    <scope>NUCLEOTIDE SEQUENCE [LARGE SCALE GENOMIC DNA]</scope>
    <source>
        <strain evidence="12 13">WL0050</strain>
    </source>
</reference>
<keyword evidence="13" id="KW-1185">Reference proteome</keyword>
<dbReference type="PANTHER" id="PTHR46494">
    <property type="entry name" value="CORA FAMILY METAL ION TRANSPORTER (EUROFUNG)"/>
    <property type="match status" value="1"/>
</dbReference>
<accession>A0ABT2ZIB0</accession>
<keyword evidence="5" id="KW-0997">Cell inner membrane</keyword>
<dbReference type="InterPro" id="IPR002523">
    <property type="entry name" value="MgTranspt_CorA/ZnTranspt_ZntB"/>
</dbReference>
<keyword evidence="10 11" id="KW-0472">Membrane</keyword>
<keyword evidence="6 11" id="KW-0812">Transmembrane</keyword>
<evidence type="ECO:0000256" key="11">
    <source>
        <dbReference type="SAM" id="Phobius"/>
    </source>
</evidence>
<evidence type="ECO:0000313" key="12">
    <source>
        <dbReference type="EMBL" id="MCV2870851.1"/>
    </source>
</evidence>
<feature type="transmembrane region" description="Helical" evidence="11">
    <location>
        <begin position="266"/>
        <end position="287"/>
    </location>
</feature>
<dbReference type="CDD" id="cd12833">
    <property type="entry name" value="ZntB-like_1"/>
    <property type="match status" value="1"/>
</dbReference>
<dbReference type="EMBL" id="JAOWKZ010000001">
    <property type="protein sequence ID" value="MCV2870851.1"/>
    <property type="molecule type" value="Genomic_DNA"/>
</dbReference>
<evidence type="ECO:0000256" key="10">
    <source>
        <dbReference type="ARBA" id="ARBA00023136"/>
    </source>
</evidence>
<dbReference type="Pfam" id="PF01544">
    <property type="entry name" value="CorA"/>
    <property type="match status" value="1"/>
</dbReference>
<evidence type="ECO:0000256" key="9">
    <source>
        <dbReference type="ARBA" id="ARBA00023065"/>
    </source>
</evidence>
<evidence type="ECO:0000256" key="1">
    <source>
        <dbReference type="ARBA" id="ARBA00004651"/>
    </source>
</evidence>
<feature type="transmembrane region" description="Helical" evidence="11">
    <location>
        <begin position="299"/>
        <end position="319"/>
    </location>
</feature>
<evidence type="ECO:0000256" key="7">
    <source>
        <dbReference type="ARBA" id="ARBA00022833"/>
    </source>
</evidence>
<evidence type="ECO:0000256" key="8">
    <source>
        <dbReference type="ARBA" id="ARBA00022989"/>
    </source>
</evidence>
<evidence type="ECO:0000256" key="6">
    <source>
        <dbReference type="ARBA" id="ARBA00022692"/>
    </source>
</evidence>
<name>A0ABT2ZIB0_9RHOB</name>
<dbReference type="SUPFAM" id="SSF143865">
    <property type="entry name" value="CorA soluble domain-like"/>
    <property type="match status" value="1"/>
</dbReference>
<keyword evidence="9" id="KW-0406">Ion transport</keyword>
<dbReference type="InterPro" id="IPR045861">
    <property type="entry name" value="CorA_cytoplasmic_dom"/>
</dbReference>
<evidence type="ECO:0000256" key="5">
    <source>
        <dbReference type="ARBA" id="ARBA00022519"/>
    </source>
</evidence>
<evidence type="ECO:0000256" key="2">
    <source>
        <dbReference type="ARBA" id="ARBA00009765"/>
    </source>
</evidence>
<keyword evidence="8 11" id="KW-1133">Transmembrane helix</keyword>
<dbReference type="Gene3D" id="1.20.58.340">
    <property type="entry name" value="Magnesium transport protein CorA, transmembrane region"/>
    <property type="match status" value="2"/>
</dbReference>
<comment type="similarity">
    <text evidence="2">Belongs to the CorA metal ion transporter (MIT) (TC 1.A.35) family.</text>
</comment>
<keyword evidence="3" id="KW-0813">Transport</keyword>
<evidence type="ECO:0000256" key="3">
    <source>
        <dbReference type="ARBA" id="ARBA00022448"/>
    </source>
</evidence>
<keyword evidence="4" id="KW-1003">Cell membrane</keyword>